<dbReference type="Gene3D" id="1.10.10.10">
    <property type="entry name" value="Winged helix-like DNA-binding domain superfamily/Winged helix DNA-binding domain"/>
    <property type="match status" value="1"/>
</dbReference>
<gene>
    <name evidence="2" type="ORF">Lsed01_02017</name>
</gene>
<dbReference type="PANTHER" id="PTHR33164:SF99">
    <property type="entry name" value="MARR FAMILY REGULATORY PROTEIN"/>
    <property type="match status" value="1"/>
</dbReference>
<dbReference type="InterPro" id="IPR036388">
    <property type="entry name" value="WH-like_DNA-bd_sf"/>
</dbReference>
<dbReference type="SMART" id="SM00347">
    <property type="entry name" value="HTH_MARR"/>
    <property type="match status" value="1"/>
</dbReference>
<evidence type="ECO:0000259" key="1">
    <source>
        <dbReference type="PROSITE" id="PS50995"/>
    </source>
</evidence>
<dbReference type="PRINTS" id="PR00598">
    <property type="entry name" value="HTHMARR"/>
</dbReference>
<feature type="domain" description="HTH marR-type" evidence="1">
    <location>
        <begin position="18"/>
        <end position="154"/>
    </location>
</feature>
<dbReference type="RefSeq" id="WP_286216605.1">
    <property type="nucleotide sequence ID" value="NZ_AP027736.1"/>
</dbReference>
<dbReference type="EMBL" id="BAABRR010000011">
    <property type="protein sequence ID" value="GAA5519566.1"/>
    <property type="molecule type" value="Genomic_DNA"/>
</dbReference>
<dbReference type="Pfam" id="PF12802">
    <property type="entry name" value="MarR_2"/>
    <property type="match status" value="1"/>
</dbReference>
<accession>A0ABP9WKD3</accession>
<reference evidence="2 3" key="1">
    <citation type="submission" date="2024-02" db="EMBL/GenBank/DDBJ databases">
        <title>Lysinimicrobium sediminis NBRC 112286.</title>
        <authorList>
            <person name="Ichikawa N."/>
            <person name="Katano-Makiyama Y."/>
            <person name="Hidaka K."/>
        </authorList>
    </citation>
    <scope>NUCLEOTIDE SEQUENCE [LARGE SCALE GENOMIC DNA]</scope>
    <source>
        <strain evidence="2 3">NBRC 112286</strain>
    </source>
</reference>
<organism evidence="2 3">
    <name type="scientific">Demequina sediminis</name>
    <dbReference type="NCBI Taxonomy" id="1930058"/>
    <lineage>
        <taxon>Bacteria</taxon>
        <taxon>Bacillati</taxon>
        <taxon>Actinomycetota</taxon>
        <taxon>Actinomycetes</taxon>
        <taxon>Micrococcales</taxon>
        <taxon>Demequinaceae</taxon>
        <taxon>Demequina</taxon>
    </lineage>
</organism>
<dbReference type="InterPro" id="IPR039422">
    <property type="entry name" value="MarR/SlyA-like"/>
</dbReference>
<evidence type="ECO:0000313" key="3">
    <source>
        <dbReference type="Proteomes" id="UP001426770"/>
    </source>
</evidence>
<proteinExistence type="predicted"/>
<dbReference type="Proteomes" id="UP001426770">
    <property type="component" value="Unassembled WGS sequence"/>
</dbReference>
<dbReference type="InterPro" id="IPR036390">
    <property type="entry name" value="WH_DNA-bd_sf"/>
</dbReference>
<sequence length="162" mass="18364">MSIPSSAPRRKRSLTRAEFDTWRLFVETSERVTGVVMRRLLEETGLSGGDYAVLVALTEHPERRMRSSHLADHVGWERSRLSHHLGRMERRGLVRRERVEGDSRGAEVVLTEDGERLFRAATAPHLRAVKEEFARGLTPEQLAALNDAMAALASHTQRARED</sequence>
<dbReference type="PANTHER" id="PTHR33164">
    <property type="entry name" value="TRANSCRIPTIONAL REGULATOR, MARR FAMILY"/>
    <property type="match status" value="1"/>
</dbReference>
<dbReference type="SUPFAM" id="SSF46785">
    <property type="entry name" value="Winged helix' DNA-binding domain"/>
    <property type="match status" value="1"/>
</dbReference>
<evidence type="ECO:0000313" key="2">
    <source>
        <dbReference type="EMBL" id="GAA5519566.1"/>
    </source>
</evidence>
<keyword evidence="3" id="KW-1185">Reference proteome</keyword>
<dbReference type="InterPro" id="IPR000835">
    <property type="entry name" value="HTH_MarR-typ"/>
</dbReference>
<dbReference type="PROSITE" id="PS50995">
    <property type="entry name" value="HTH_MARR_2"/>
    <property type="match status" value="1"/>
</dbReference>
<comment type="caution">
    <text evidence="2">The sequence shown here is derived from an EMBL/GenBank/DDBJ whole genome shotgun (WGS) entry which is preliminary data.</text>
</comment>
<protein>
    <recommendedName>
        <fullName evidence="1">HTH marR-type domain-containing protein</fullName>
    </recommendedName>
</protein>
<name>A0ABP9WKD3_9MICO</name>